<organism evidence="2 3">
    <name type="scientific">Exidia glandulosa HHB12029</name>
    <dbReference type="NCBI Taxonomy" id="1314781"/>
    <lineage>
        <taxon>Eukaryota</taxon>
        <taxon>Fungi</taxon>
        <taxon>Dikarya</taxon>
        <taxon>Basidiomycota</taxon>
        <taxon>Agaricomycotina</taxon>
        <taxon>Agaricomycetes</taxon>
        <taxon>Auriculariales</taxon>
        <taxon>Exidiaceae</taxon>
        <taxon>Exidia</taxon>
    </lineage>
</organism>
<feature type="compositionally biased region" description="Low complexity" evidence="1">
    <location>
        <begin position="279"/>
        <end position="298"/>
    </location>
</feature>
<feature type="non-terminal residue" evidence="2">
    <location>
        <position position="572"/>
    </location>
</feature>
<keyword evidence="3" id="KW-1185">Reference proteome</keyword>
<evidence type="ECO:0000313" key="3">
    <source>
        <dbReference type="Proteomes" id="UP000077266"/>
    </source>
</evidence>
<evidence type="ECO:0000256" key="1">
    <source>
        <dbReference type="SAM" id="MobiDB-lite"/>
    </source>
</evidence>
<feature type="compositionally biased region" description="Polar residues" evidence="1">
    <location>
        <begin position="299"/>
        <end position="308"/>
    </location>
</feature>
<sequence length="572" mass="62623">MALPMLNDPNVLDSNAVNYSLALQIAAGGHVLWHPSLVRRDGGVIGDCGYFDGGRFQVLYNVFDPPAALRIPALPTPSDHDVRVDEIPNHNDIIQSSQSYIVRVDANLQAPPLPTLLFLKIDTAASVAMNDRTIAFLAFCGPQRRMDWYPQTRIFEDYLVEHEDTILRHFRGYPMRSVVIVHATARVVSWWGGIDYSHSTSVQGHAEVCGTGVGMNITNADKRPWTFTRGPDQWDDSPEADRSIILRVVAVKRRFGTLRRSIRIALAGFTGNKPRPDQSPSSASSEKGSSSNSTAGSAHETTASSPASSLVEADESSSENQDGSGLLAEHEDLLDQALSEVLRANLDVDVAVGNWDVVASRSGIEVGFSPYPSRSHKLKVWSQEQPRGASWSFADALKVVVERETLDTKGVVGHLVDIMPKHPSLRKRVEEALDGDIVSRQWDSDRQVSARDIQDRKDNVISTVVSGSARRICSSKWESSSHTTNEARVGDSNCTTRPRAATLSNMRTLAVIMSAVVLHLSLPAVDDWSVPSRSRAFSVFSPAAVWPLCHLNDKGCEHTGPLPYQTLAPSHS</sequence>
<reference evidence="2 3" key="1">
    <citation type="journal article" date="2016" name="Mol. Biol. Evol.">
        <title>Comparative Genomics of Early-Diverging Mushroom-Forming Fungi Provides Insights into the Origins of Lignocellulose Decay Capabilities.</title>
        <authorList>
            <person name="Nagy L.G."/>
            <person name="Riley R."/>
            <person name="Tritt A."/>
            <person name="Adam C."/>
            <person name="Daum C."/>
            <person name="Floudas D."/>
            <person name="Sun H."/>
            <person name="Yadav J.S."/>
            <person name="Pangilinan J."/>
            <person name="Larsson K.H."/>
            <person name="Matsuura K."/>
            <person name="Barry K."/>
            <person name="Labutti K."/>
            <person name="Kuo R."/>
            <person name="Ohm R.A."/>
            <person name="Bhattacharya S.S."/>
            <person name="Shirouzu T."/>
            <person name="Yoshinaga Y."/>
            <person name="Martin F.M."/>
            <person name="Grigoriev I.V."/>
            <person name="Hibbett D.S."/>
        </authorList>
    </citation>
    <scope>NUCLEOTIDE SEQUENCE [LARGE SCALE GENOMIC DNA]</scope>
    <source>
        <strain evidence="2 3">HHB12029</strain>
    </source>
</reference>
<protein>
    <submittedName>
        <fullName evidence="2">Uncharacterized protein</fullName>
    </submittedName>
</protein>
<gene>
    <name evidence="2" type="ORF">EXIGLDRAFT_749966</name>
</gene>
<dbReference type="EMBL" id="KV426020">
    <property type="protein sequence ID" value="KZV91821.1"/>
    <property type="molecule type" value="Genomic_DNA"/>
</dbReference>
<dbReference type="AlphaFoldDB" id="A0A165HDQ9"/>
<dbReference type="InParanoid" id="A0A165HDQ9"/>
<feature type="region of interest" description="Disordered" evidence="1">
    <location>
        <begin position="269"/>
        <end position="324"/>
    </location>
</feature>
<name>A0A165HDQ9_EXIGL</name>
<dbReference type="STRING" id="1314781.A0A165HDQ9"/>
<accession>A0A165HDQ9</accession>
<dbReference type="Proteomes" id="UP000077266">
    <property type="component" value="Unassembled WGS sequence"/>
</dbReference>
<proteinExistence type="predicted"/>
<evidence type="ECO:0000313" key="2">
    <source>
        <dbReference type="EMBL" id="KZV91821.1"/>
    </source>
</evidence>